<dbReference type="InterPro" id="IPR001734">
    <property type="entry name" value="Na/solute_symporter"/>
</dbReference>
<dbReference type="Gene3D" id="1.20.1730.10">
    <property type="entry name" value="Sodium/glucose cotransporter"/>
    <property type="match status" value="1"/>
</dbReference>
<keyword evidence="6 8" id="KW-0472">Membrane</keyword>
<evidence type="ECO:0000256" key="6">
    <source>
        <dbReference type="ARBA" id="ARBA00023136"/>
    </source>
</evidence>
<comment type="subcellular location">
    <subcellularLocation>
        <location evidence="1">Membrane</location>
        <topology evidence="1">Multi-pass membrane protein</topology>
    </subcellularLocation>
</comment>
<evidence type="ECO:0000256" key="7">
    <source>
        <dbReference type="RuleBase" id="RU362091"/>
    </source>
</evidence>
<dbReference type="Proteomes" id="UP000199289">
    <property type="component" value="Unassembled WGS sequence"/>
</dbReference>
<evidence type="ECO:0000256" key="1">
    <source>
        <dbReference type="ARBA" id="ARBA00004141"/>
    </source>
</evidence>
<name>A0A1H1EU72_9EURY</name>
<dbReference type="PANTHER" id="PTHR48086:SF10">
    <property type="entry name" value="AGR155CP"/>
    <property type="match status" value="1"/>
</dbReference>
<feature type="transmembrane region" description="Helical" evidence="8">
    <location>
        <begin position="398"/>
        <end position="418"/>
    </location>
</feature>
<keyword evidence="4 8" id="KW-0812">Transmembrane</keyword>
<feature type="transmembrane region" description="Helical" evidence="8">
    <location>
        <begin position="327"/>
        <end position="351"/>
    </location>
</feature>
<evidence type="ECO:0000256" key="2">
    <source>
        <dbReference type="ARBA" id="ARBA00006434"/>
    </source>
</evidence>
<dbReference type="EMBL" id="FNKQ01000003">
    <property type="protein sequence ID" value="SDQ92138.1"/>
    <property type="molecule type" value="Genomic_DNA"/>
</dbReference>
<dbReference type="InterPro" id="IPR038377">
    <property type="entry name" value="Na/Glc_symporter_sf"/>
</dbReference>
<evidence type="ECO:0000313" key="10">
    <source>
        <dbReference type="Proteomes" id="UP000199289"/>
    </source>
</evidence>
<dbReference type="InterPro" id="IPR050277">
    <property type="entry name" value="Sodium:Solute_Symporter"/>
</dbReference>
<dbReference type="GO" id="GO:0015606">
    <property type="term" value="F:spermidine transmembrane transporter activity"/>
    <property type="evidence" value="ECO:0007669"/>
    <property type="project" value="TreeGrafter"/>
</dbReference>
<reference evidence="10" key="1">
    <citation type="submission" date="2016-10" db="EMBL/GenBank/DDBJ databases">
        <authorList>
            <person name="Varghese N."/>
            <person name="Submissions S."/>
        </authorList>
    </citation>
    <scope>NUCLEOTIDE SEQUENCE [LARGE SCALE GENOMIC DNA]</scope>
    <source>
        <strain evidence="10">CGMCC 1.12397</strain>
    </source>
</reference>
<feature type="transmembrane region" description="Helical" evidence="8">
    <location>
        <begin position="162"/>
        <end position="181"/>
    </location>
</feature>
<feature type="transmembrane region" description="Helical" evidence="8">
    <location>
        <begin position="193"/>
        <end position="212"/>
    </location>
</feature>
<comment type="similarity">
    <text evidence="2 7">Belongs to the sodium:solute symporter (SSF) (TC 2.A.21) family.</text>
</comment>
<dbReference type="GO" id="GO:0005886">
    <property type="term" value="C:plasma membrane"/>
    <property type="evidence" value="ECO:0007669"/>
    <property type="project" value="TreeGrafter"/>
</dbReference>
<protein>
    <submittedName>
        <fullName evidence="9">Na+/proline symporter</fullName>
    </submittedName>
</protein>
<feature type="transmembrane region" description="Helical" evidence="8">
    <location>
        <begin position="48"/>
        <end position="68"/>
    </location>
</feature>
<dbReference type="Pfam" id="PF00474">
    <property type="entry name" value="SSF"/>
    <property type="match status" value="1"/>
</dbReference>
<evidence type="ECO:0000256" key="3">
    <source>
        <dbReference type="ARBA" id="ARBA00022448"/>
    </source>
</evidence>
<feature type="transmembrane region" description="Helical" evidence="8">
    <location>
        <begin position="74"/>
        <end position="98"/>
    </location>
</feature>
<evidence type="ECO:0000256" key="5">
    <source>
        <dbReference type="ARBA" id="ARBA00022989"/>
    </source>
</evidence>
<keyword evidence="3" id="KW-0813">Transport</keyword>
<feature type="transmembrane region" description="Helical" evidence="8">
    <location>
        <begin position="119"/>
        <end position="142"/>
    </location>
</feature>
<feature type="transmembrane region" description="Helical" evidence="8">
    <location>
        <begin position="466"/>
        <end position="485"/>
    </location>
</feature>
<feature type="transmembrane region" description="Helical" evidence="8">
    <location>
        <begin position="273"/>
        <end position="294"/>
    </location>
</feature>
<evidence type="ECO:0000256" key="4">
    <source>
        <dbReference type="ARBA" id="ARBA00022692"/>
    </source>
</evidence>
<dbReference type="AlphaFoldDB" id="A0A1H1EU72"/>
<gene>
    <name evidence="9" type="ORF">SAMN05216278_3061</name>
</gene>
<evidence type="ECO:0000256" key="8">
    <source>
        <dbReference type="SAM" id="Phobius"/>
    </source>
</evidence>
<evidence type="ECO:0000313" key="9">
    <source>
        <dbReference type="EMBL" id="SDQ92138.1"/>
    </source>
</evidence>
<sequence>MVRVVSTTVALGLTVLTLSAFTALGFWYSRGRGRVRSVEDFLTARNSVGSRSMTATLVASVMGVWILLSPAEAGAAFGGVTAVAGYAVGEAIPMLAYARLGPRIRELLPEGHSLTEYALVRYGPAVYLLVFVVSVTYMFIFLAAELTGITSALQLVAEVPRWQTAVLVGAFVLLYTGYGGLRVSIFTDTVQAVLVIPLLLGSAVAALVALGGPAAVQQNVAAADPSLLDPGFLTGLQFGFWVAIAVLGAELVNQTWWQRIYAAEDAETLRRGFHRAALVNFVLVFVAGLFGVAARGYVNVVTDSASAQYNASVAFFVLVTEAFSETFALAVVLVALLLVMSTADTLFNALASLVTTDLPRVLDDPDDRTLTLSARVLTVVVAVAAIYVSLRARSVLELFLLADLFGVAVAVPLLSGLYSERVTGGGALAAGLSSLAVGLAFFPNPLVRGPLSTVPVVGELLPTPSFLPAFVGTAVVSILVTALSVRTSSSRFDHRRLADAVHSLDDSAVGYRESDD</sequence>
<keyword evidence="5 8" id="KW-1133">Transmembrane helix</keyword>
<feature type="transmembrane region" description="Helical" evidence="8">
    <location>
        <begin position="232"/>
        <end position="252"/>
    </location>
</feature>
<feature type="transmembrane region" description="Helical" evidence="8">
    <location>
        <begin position="6"/>
        <end position="28"/>
    </location>
</feature>
<feature type="transmembrane region" description="Helical" evidence="8">
    <location>
        <begin position="372"/>
        <end position="392"/>
    </location>
</feature>
<proteinExistence type="inferred from homology"/>
<accession>A0A1H1EU72</accession>
<organism evidence="9 10">
    <name type="scientific">Halopelagius longus</name>
    <dbReference type="NCBI Taxonomy" id="1236180"/>
    <lineage>
        <taxon>Archaea</taxon>
        <taxon>Methanobacteriati</taxon>
        <taxon>Methanobacteriota</taxon>
        <taxon>Stenosarchaea group</taxon>
        <taxon>Halobacteria</taxon>
        <taxon>Halobacteriales</taxon>
        <taxon>Haloferacaceae</taxon>
    </lineage>
</organism>
<dbReference type="PROSITE" id="PS50283">
    <property type="entry name" value="NA_SOLUT_SYMP_3"/>
    <property type="match status" value="1"/>
</dbReference>
<feature type="transmembrane region" description="Helical" evidence="8">
    <location>
        <begin position="425"/>
        <end position="446"/>
    </location>
</feature>
<dbReference type="PANTHER" id="PTHR48086">
    <property type="entry name" value="SODIUM/PROLINE SYMPORTER-RELATED"/>
    <property type="match status" value="1"/>
</dbReference>